<dbReference type="Gene3D" id="3.10.620.30">
    <property type="match status" value="1"/>
</dbReference>
<reference evidence="2" key="1">
    <citation type="submission" date="2023-03" db="EMBL/GenBank/DDBJ databases">
        <title>Lomoglobus Profundus gen. nov., sp. nov., a novel member of the phylum Verrucomicrobia, isolated from deep-marine sediment of South China Sea.</title>
        <authorList>
            <person name="Ahmad T."/>
            <person name="Ishaq S.E."/>
            <person name="Wang F."/>
        </authorList>
    </citation>
    <scope>NUCLEOTIDE SEQUENCE</scope>
    <source>
        <strain evidence="2">LMO-M01</strain>
    </source>
</reference>
<evidence type="ECO:0000259" key="1">
    <source>
        <dbReference type="SMART" id="SM00460"/>
    </source>
</evidence>
<dbReference type="InterPro" id="IPR013589">
    <property type="entry name" value="Bac_transglu_N"/>
</dbReference>
<dbReference type="Pfam" id="PF08379">
    <property type="entry name" value="Bact_transglu_N"/>
    <property type="match status" value="1"/>
</dbReference>
<dbReference type="PANTHER" id="PTHR33490:SF6">
    <property type="entry name" value="SLL1049 PROTEIN"/>
    <property type="match status" value="1"/>
</dbReference>
<accession>A0AAE9ZVL0</accession>
<sequence>MRFHINHRTSYYYYGAATESFMEARLRPAVTPHQKLISHQLDIEPATSLHTYTDYFGNAAQTFSIVQRHEKLTLTSDAVVETKPTATAAALLEVNVSEARQIFRGDPLRYYEYLTPSAAIVLTAEVNQLANRFFRPGYEIGEATLALNHWINDTFTYAAGSTQIDTSVATSLKQRTGVCQDFAQVMIAILRSAEIPARYVVGYIETDSQRDAAAPRRRPRALIGAAESHAWVEVCLSNGEWWPLDPTNDCVAGERHVRVATGRDYHDCTPTRGVFKGTTTRRLEVTVAMQRA</sequence>
<evidence type="ECO:0000313" key="2">
    <source>
        <dbReference type="EMBL" id="WED64966.1"/>
    </source>
</evidence>
<dbReference type="RefSeq" id="WP_330928310.1">
    <property type="nucleotide sequence ID" value="NZ_CP119075.1"/>
</dbReference>
<gene>
    <name evidence="2" type="ORF">PXH66_21675</name>
</gene>
<dbReference type="AlphaFoldDB" id="A0AAE9ZVL0"/>
<dbReference type="InterPro" id="IPR038765">
    <property type="entry name" value="Papain-like_cys_pep_sf"/>
</dbReference>
<dbReference type="Proteomes" id="UP001218638">
    <property type="component" value="Chromosome"/>
</dbReference>
<evidence type="ECO:0000313" key="3">
    <source>
        <dbReference type="Proteomes" id="UP001218638"/>
    </source>
</evidence>
<dbReference type="Pfam" id="PF01841">
    <property type="entry name" value="Transglut_core"/>
    <property type="match status" value="1"/>
</dbReference>
<dbReference type="EMBL" id="CP119075">
    <property type="protein sequence ID" value="WED64966.1"/>
    <property type="molecule type" value="Genomic_DNA"/>
</dbReference>
<dbReference type="SUPFAM" id="SSF54001">
    <property type="entry name" value="Cysteine proteinases"/>
    <property type="match status" value="1"/>
</dbReference>
<feature type="domain" description="Transglutaminase-like" evidence="1">
    <location>
        <begin position="171"/>
        <end position="248"/>
    </location>
</feature>
<keyword evidence="3" id="KW-1185">Reference proteome</keyword>
<organism evidence="2 3">
    <name type="scientific">Synoicihabitans lomoniglobus</name>
    <dbReference type="NCBI Taxonomy" id="2909285"/>
    <lineage>
        <taxon>Bacteria</taxon>
        <taxon>Pseudomonadati</taxon>
        <taxon>Verrucomicrobiota</taxon>
        <taxon>Opitutia</taxon>
        <taxon>Opitutales</taxon>
        <taxon>Opitutaceae</taxon>
        <taxon>Synoicihabitans</taxon>
    </lineage>
</organism>
<dbReference type="KEGG" id="slom:PXH66_21675"/>
<dbReference type="PANTHER" id="PTHR33490">
    <property type="entry name" value="BLR5614 PROTEIN-RELATED"/>
    <property type="match status" value="1"/>
</dbReference>
<proteinExistence type="predicted"/>
<dbReference type="SMART" id="SM00460">
    <property type="entry name" value="TGc"/>
    <property type="match status" value="1"/>
</dbReference>
<protein>
    <submittedName>
        <fullName evidence="2">Transglutaminase family protein</fullName>
    </submittedName>
</protein>
<name>A0AAE9ZVL0_9BACT</name>
<dbReference type="InterPro" id="IPR002931">
    <property type="entry name" value="Transglutaminase-like"/>
</dbReference>